<protein>
    <submittedName>
        <fullName evidence="5">FAD-dependent oxidoreductase</fullName>
    </submittedName>
</protein>
<dbReference type="Gene3D" id="3.30.9.10">
    <property type="entry name" value="D-Amino Acid Oxidase, subunit A, domain 2"/>
    <property type="match status" value="1"/>
</dbReference>
<evidence type="ECO:0000256" key="1">
    <source>
        <dbReference type="ARBA" id="ARBA00001974"/>
    </source>
</evidence>
<dbReference type="Proteomes" id="UP001646141">
    <property type="component" value="Unassembled WGS sequence"/>
</dbReference>
<dbReference type="InterPro" id="IPR036188">
    <property type="entry name" value="FAD/NAD-bd_sf"/>
</dbReference>
<comment type="caution">
    <text evidence="5">The sequence shown here is derived from an EMBL/GenBank/DDBJ whole genome shotgun (WGS) entry which is preliminary data.</text>
</comment>
<evidence type="ECO:0000313" key="5">
    <source>
        <dbReference type="EMBL" id="MBL3689585.1"/>
    </source>
</evidence>
<keyword evidence="2" id="KW-0285">Flavoprotein</keyword>
<dbReference type="InterPro" id="IPR050641">
    <property type="entry name" value="RIFMO-like"/>
</dbReference>
<accession>A0ABS1SPS8</accession>
<comment type="cofactor">
    <cofactor evidence="1">
        <name>FAD</name>
        <dbReference type="ChEBI" id="CHEBI:57692"/>
    </cofactor>
</comment>
<evidence type="ECO:0000256" key="2">
    <source>
        <dbReference type="ARBA" id="ARBA00022630"/>
    </source>
</evidence>
<dbReference type="Pfam" id="PF01494">
    <property type="entry name" value="FAD_binding_3"/>
    <property type="match status" value="1"/>
</dbReference>
<organism evidence="5 6">
    <name type="scientific">Leucobacter chromiireducens subsp. chromiireducens</name>
    <dbReference type="NCBI Taxonomy" id="660067"/>
    <lineage>
        <taxon>Bacteria</taxon>
        <taxon>Bacillati</taxon>
        <taxon>Actinomycetota</taxon>
        <taxon>Actinomycetes</taxon>
        <taxon>Micrococcales</taxon>
        <taxon>Microbacteriaceae</taxon>
        <taxon>Leucobacter</taxon>
    </lineage>
</organism>
<keyword evidence="6" id="KW-1185">Reference proteome</keyword>
<evidence type="ECO:0000256" key="3">
    <source>
        <dbReference type="ARBA" id="ARBA00022827"/>
    </source>
</evidence>
<evidence type="ECO:0000259" key="4">
    <source>
        <dbReference type="Pfam" id="PF01494"/>
    </source>
</evidence>
<name>A0ABS1SPS8_9MICO</name>
<dbReference type="SUPFAM" id="SSF51905">
    <property type="entry name" value="FAD/NAD(P)-binding domain"/>
    <property type="match status" value="1"/>
</dbReference>
<dbReference type="PRINTS" id="PR00420">
    <property type="entry name" value="RNGMNOXGNASE"/>
</dbReference>
<dbReference type="PANTHER" id="PTHR43004">
    <property type="entry name" value="TRK SYSTEM POTASSIUM UPTAKE PROTEIN"/>
    <property type="match status" value="1"/>
</dbReference>
<gene>
    <name evidence="5" type="ORF">D3226_06380</name>
</gene>
<sequence>MTKPSPERPTGGTLHSEVHRNDDLHSDVLIVGGGPIGLTLAVLLRAHGVTVTVVEAHTALSTHPKARGISARSMETYRSVGLEPAIRQAALPRDEIRFFRGDTLVDPQFSRSDPPATHGSDATPAPGVLCSQDALEPVLLAAARDAGADVRFGQRVTDLSQDQVGVSAVVETGDGQRTLRARALIGCDGAGSTVRRAAGIPLQGERGLARFLSIRVVADLTEVVRDRAAASYFLTGGKGGFLAVDNRTNWVYQYPLPEGNDGTQLADDPAALVRLVRDAAGIPDLAVEVRDTMVWRMDARIADTYRAGRVFLAGDAAHQTPPTGGHGMNVGIGDADTLAWQLAAVLQGEAGEELLDAYSAERRPVGETIIAISRGNFAGQYGIDDELLLGTHYGAAEPIAAGAYAPSGAVGRRLPHARITGEPRGASTLDLVARDWLVVLADSRANGAAWATAAERAAVGFTALAQPEQFAERAGLAGHAMDDAVGLLVRPDGHIAARLVQPDEITAALAAAMRGAPTGAPARP</sequence>
<feature type="domain" description="FAD-binding" evidence="4">
    <location>
        <begin position="26"/>
        <end position="370"/>
    </location>
</feature>
<dbReference type="Gene3D" id="3.40.30.120">
    <property type="match status" value="1"/>
</dbReference>
<proteinExistence type="predicted"/>
<dbReference type="Gene3D" id="3.50.50.60">
    <property type="entry name" value="FAD/NAD(P)-binding domain"/>
    <property type="match status" value="1"/>
</dbReference>
<dbReference type="Pfam" id="PF21274">
    <property type="entry name" value="Rng_hyd_C"/>
    <property type="match status" value="1"/>
</dbReference>
<keyword evidence="3" id="KW-0274">FAD</keyword>
<dbReference type="PANTHER" id="PTHR43004:SF19">
    <property type="entry name" value="BINDING MONOOXYGENASE, PUTATIVE (JCVI)-RELATED"/>
    <property type="match status" value="1"/>
</dbReference>
<dbReference type="EMBL" id="QYAD01000002">
    <property type="protein sequence ID" value="MBL3689585.1"/>
    <property type="molecule type" value="Genomic_DNA"/>
</dbReference>
<reference evidence="5 6" key="1">
    <citation type="submission" date="2018-09" db="EMBL/GenBank/DDBJ databases">
        <title>Comparative genomics of Leucobacter spp.</title>
        <authorList>
            <person name="Reis A.C."/>
            <person name="Kolvenbach B.A."/>
            <person name="Corvini P.F.X."/>
            <person name="Nunes O.C."/>
        </authorList>
    </citation>
    <scope>NUCLEOTIDE SEQUENCE [LARGE SCALE GENOMIC DNA]</scope>
    <source>
        <strain evidence="5 6">L-1</strain>
    </source>
</reference>
<dbReference type="RefSeq" id="WP_202381614.1">
    <property type="nucleotide sequence ID" value="NZ_BAAAMA010000002.1"/>
</dbReference>
<evidence type="ECO:0000313" key="6">
    <source>
        <dbReference type="Proteomes" id="UP001646141"/>
    </source>
</evidence>
<dbReference type="InterPro" id="IPR002938">
    <property type="entry name" value="FAD-bd"/>
</dbReference>